<feature type="region of interest" description="Disordered" evidence="1">
    <location>
        <begin position="122"/>
        <end position="144"/>
    </location>
</feature>
<feature type="compositionally biased region" description="Basic and acidic residues" evidence="1">
    <location>
        <begin position="1"/>
        <end position="12"/>
    </location>
</feature>
<evidence type="ECO:0000313" key="3">
    <source>
        <dbReference type="Proteomes" id="UP000269221"/>
    </source>
</evidence>
<feature type="region of interest" description="Disordered" evidence="1">
    <location>
        <begin position="1"/>
        <end position="23"/>
    </location>
</feature>
<proteinExistence type="predicted"/>
<dbReference type="Proteomes" id="UP000269221">
    <property type="component" value="Unassembled WGS sequence"/>
</dbReference>
<accession>A0A3M0JNW2</accession>
<feature type="region of interest" description="Disordered" evidence="1">
    <location>
        <begin position="165"/>
        <end position="212"/>
    </location>
</feature>
<protein>
    <recommendedName>
        <fullName evidence="4">Transposase Helix-turn-helix domain-containing protein</fullName>
    </recommendedName>
</protein>
<evidence type="ECO:0000313" key="2">
    <source>
        <dbReference type="EMBL" id="RMC00734.1"/>
    </source>
</evidence>
<keyword evidence="3" id="KW-1185">Reference proteome</keyword>
<dbReference type="EMBL" id="QRBI01000142">
    <property type="protein sequence ID" value="RMC00734.1"/>
    <property type="molecule type" value="Genomic_DNA"/>
</dbReference>
<dbReference type="STRING" id="333673.A0A3M0JNW2"/>
<name>A0A3M0JNW2_HIRRU</name>
<evidence type="ECO:0008006" key="4">
    <source>
        <dbReference type="Google" id="ProtNLM"/>
    </source>
</evidence>
<organism evidence="2 3">
    <name type="scientific">Hirundo rustica rustica</name>
    <dbReference type="NCBI Taxonomy" id="333673"/>
    <lineage>
        <taxon>Eukaryota</taxon>
        <taxon>Metazoa</taxon>
        <taxon>Chordata</taxon>
        <taxon>Craniata</taxon>
        <taxon>Vertebrata</taxon>
        <taxon>Euteleostomi</taxon>
        <taxon>Archelosauria</taxon>
        <taxon>Archosauria</taxon>
        <taxon>Dinosauria</taxon>
        <taxon>Saurischia</taxon>
        <taxon>Theropoda</taxon>
        <taxon>Coelurosauria</taxon>
        <taxon>Aves</taxon>
        <taxon>Neognathae</taxon>
        <taxon>Neoaves</taxon>
        <taxon>Telluraves</taxon>
        <taxon>Australaves</taxon>
        <taxon>Passeriformes</taxon>
        <taxon>Sylvioidea</taxon>
        <taxon>Hirundinidae</taxon>
        <taxon>Hirundo</taxon>
    </lineage>
</organism>
<gene>
    <name evidence="2" type="ORF">DUI87_22416</name>
</gene>
<evidence type="ECO:0000256" key="1">
    <source>
        <dbReference type="SAM" id="MobiDB-lite"/>
    </source>
</evidence>
<sequence>MRLAEGRSERRAGRVSPAAPPSGPRLWEKALGGREWSERFRLLPAAFDALLSRPRPAIGRRDSALRRAVPAEVRPALTLWRLGAVTEYRALEATFGVSRSSVCKILCDICGAVVAILGWDGEEQEEEEEEEEEGPRLHLPRDPEWSRSLGGDWRQMLAGSCGVPEAPGERNGGTGGRIPEYPQILGKNRDSQGRIPKYRQIPGGNRDLGREFTNIDDSRSHRKILETPRFRGEIPRSHRKIPKFHRKTRNPQIPEEITPEPASVLEFRDSPGLPDSLDSPFPLPQLTGSWPSCGSRSGHPPPGAAIATIATIATIGARRHALTLQATADARLPLERGIPAAGNGAEALSALLTPPALAGMGTHREFRKF</sequence>
<reference evidence="2 3" key="1">
    <citation type="submission" date="2018-07" db="EMBL/GenBank/DDBJ databases">
        <title>A high quality draft genome assembly of the barn swallow (H. rustica rustica).</title>
        <authorList>
            <person name="Formenti G."/>
            <person name="Chiara M."/>
            <person name="Poveda L."/>
            <person name="Francoijs K.-J."/>
            <person name="Bonisoli-Alquati A."/>
            <person name="Canova L."/>
            <person name="Gianfranceschi L."/>
            <person name="Horner D.S."/>
            <person name="Saino N."/>
        </authorList>
    </citation>
    <scope>NUCLEOTIDE SEQUENCE [LARGE SCALE GENOMIC DNA]</scope>
    <source>
        <strain evidence="2">Chelidonia</strain>
        <tissue evidence="2">Blood</tissue>
    </source>
</reference>
<dbReference type="AlphaFoldDB" id="A0A3M0JNW2"/>
<feature type="compositionally biased region" description="Basic and acidic residues" evidence="1">
    <location>
        <begin position="134"/>
        <end position="144"/>
    </location>
</feature>
<feature type="compositionally biased region" description="Acidic residues" evidence="1">
    <location>
        <begin position="122"/>
        <end position="133"/>
    </location>
</feature>
<dbReference type="OrthoDB" id="1912480at2759"/>
<comment type="caution">
    <text evidence="2">The sequence shown here is derived from an EMBL/GenBank/DDBJ whole genome shotgun (WGS) entry which is preliminary data.</text>
</comment>